<evidence type="ECO:0000256" key="1">
    <source>
        <dbReference type="ARBA" id="ARBA00000026"/>
    </source>
</evidence>
<keyword evidence="7" id="KW-0443">Lipid metabolism</keyword>
<organism evidence="15 16">
    <name type="scientific">Nocardia acididurans</name>
    <dbReference type="NCBI Taxonomy" id="2802282"/>
    <lineage>
        <taxon>Bacteria</taxon>
        <taxon>Bacillati</taxon>
        <taxon>Actinomycetota</taxon>
        <taxon>Actinomycetes</taxon>
        <taxon>Mycobacteriales</taxon>
        <taxon>Nocardiaceae</taxon>
        <taxon>Nocardia</taxon>
    </lineage>
</organism>
<sequence>MSAGRIRSLAPSELFFAMAGAYIGYSVRVRGALDITALSTAFAALRRRYPALAATLEPEDGGFVIVAGSGPLPGVVVTAGDLDAPISTVCADQTRALSGLHVTRDGDRSAVTLFTHHSIADGYHSLDLLADLWALYTATVHGVAVDDAVWEYPESLEKVLADRGICKADRATPPAPAPQPTEDETTTAVAPGRGPSTSRVFATTSARCRLDPAATAALLAFARRNDTTLNAVLSAVIMRVESELGGVPSDRIAYTYPVNLRSRLSPPVANPAATNPLGFAEFTPTADLTDTVAIAHKVNDSLRNGLETNDIHQSGLSFFENMSAAIAEMAQIPASERPIAIVSTNWGIVPPPHAPTHLEFEDFRSLMIETPIDPNTPFAPPGTYIISTFQNRLAIELRLPTAPEAAQKRTAAIESTLRTLI</sequence>
<dbReference type="InterPro" id="IPR023213">
    <property type="entry name" value="CAT-like_dom_sf"/>
</dbReference>
<comment type="caution">
    <text evidence="15">The sequence shown here is derived from an EMBL/GenBank/DDBJ whole genome shotgun (WGS) entry which is preliminary data.</text>
</comment>
<evidence type="ECO:0000256" key="6">
    <source>
        <dbReference type="ARBA" id="ARBA00013449"/>
    </source>
</evidence>
<dbReference type="EC" id="2.3.1.282" evidence="5"/>
<name>A0ABS1M3D8_9NOCA</name>
<evidence type="ECO:0000256" key="3">
    <source>
        <dbReference type="ARBA" id="ARBA00001907"/>
    </source>
</evidence>
<evidence type="ECO:0000256" key="7">
    <source>
        <dbReference type="ARBA" id="ARBA00022516"/>
    </source>
</evidence>
<evidence type="ECO:0000313" key="16">
    <source>
        <dbReference type="Proteomes" id="UP000602198"/>
    </source>
</evidence>
<gene>
    <name evidence="15" type="ORF">JK358_10600</name>
</gene>
<dbReference type="Gene3D" id="3.30.559.30">
    <property type="entry name" value="Nonribosomal peptide synthetase, condensation domain"/>
    <property type="match status" value="1"/>
</dbReference>
<feature type="domain" description="Phthiocerol/phthiodiolone dimycocerosyl transferase C-terminal" evidence="14">
    <location>
        <begin position="203"/>
        <end position="397"/>
    </location>
</feature>
<evidence type="ECO:0000256" key="11">
    <source>
        <dbReference type="ARBA" id="ARBA00032317"/>
    </source>
</evidence>
<protein>
    <recommendedName>
        <fullName evidence="6">Phthiocerol/phthiodiolone dimycocerosyl transferase</fullName>
        <ecNumber evidence="5">2.3.1.282</ecNumber>
    </recommendedName>
    <alternativeName>
        <fullName evidence="12">Acyltransferase PapA5</fullName>
    </alternativeName>
    <alternativeName>
        <fullName evidence="10">Phthiocerol/phthiodiolone O-acyltransferase</fullName>
    </alternativeName>
    <alternativeName>
        <fullName evidence="11">Polyketide synthase-associated protein A5</fullName>
    </alternativeName>
</protein>
<accession>A0ABS1M3D8</accession>
<comment type="catalytic activity">
    <reaction evidence="2">
        <text>2 a mycocerosyl-[mycocerosic acid synthase] + a phenolphthiocerol = a dimycocerosyl phenolphthiocerol + 2 holo-[mycocerosic acid synthase].</text>
        <dbReference type="EC" id="2.3.1.282"/>
    </reaction>
</comment>
<evidence type="ECO:0000256" key="10">
    <source>
        <dbReference type="ARBA" id="ARBA00030465"/>
    </source>
</evidence>
<evidence type="ECO:0000256" key="13">
    <source>
        <dbReference type="SAM" id="MobiDB-lite"/>
    </source>
</evidence>
<comment type="catalytic activity">
    <reaction evidence="3">
        <text>2 a mycocerosyl-[mycocerosic acid synthase] + a phthiodiolone = a dimycocerosyl phthiodiolone + 2 holo-[mycocerosic acid synthase].</text>
        <dbReference type="EC" id="2.3.1.282"/>
    </reaction>
</comment>
<dbReference type="Pfam" id="PF16911">
    <property type="entry name" value="PapA_C"/>
    <property type="match status" value="1"/>
</dbReference>
<dbReference type="Proteomes" id="UP000602198">
    <property type="component" value="Unassembled WGS sequence"/>
</dbReference>
<evidence type="ECO:0000313" key="15">
    <source>
        <dbReference type="EMBL" id="MBL1074841.1"/>
    </source>
</evidence>
<evidence type="ECO:0000256" key="2">
    <source>
        <dbReference type="ARBA" id="ARBA00000625"/>
    </source>
</evidence>
<dbReference type="EMBL" id="JAERRJ010000003">
    <property type="protein sequence ID" value="MBL1074841.1"/>
    <property type="molecule type" value="Genomic_DNA"/>
</dbReference>
<feature type="region of interest" description="Disordered" evidence="13">
    <location>
        <begin position="169"/>
        <end position="196"/>
    </location>
</feature>
<proteinExistence type="inferred from homology"/>
<evidence type="ECO:0000256" key="4">
    <source>
        <dbReference type="ARBA" id="ARBA00006558"/>
    </source>
</evidence>
<dbReference type="InterPro" id="IPR031641">
    <property type="entry name" value="PapA_C"/>
</dbReference>
<evidence type="ECO:0000256" key="5">
    <source>
        <dbReference type="ARBA" id="ARBA00012866"/>
    </source>
</evidence>
<reference evidence="15 16" key="1">
    <citation type="submission" date="2021-01" db="EMBL/GenBank/DDBJ databases">
        <title>WGS of actinomycetes isolated from Thailand.</title>
        <authorList>
            <person name="Thawai C."/>
        </authorList>
    </citation>
    <scope>NUCLEOTIDE SEQUENCE [LARGE SCALE GENOMIC DNA]</scope>
    <source>
        <strain evidence="15 16">LPG 2</strain>
    </source>
</reference>
<evidence type="ECO:0000256" key="9">
    <source>
        <dbReference type="ARBA" id="ARBA00023315"/>
    </source>
</evidence>
<evidence type="ECO:0000259" key="14">
    <source>
        <dbReference type="Pfam" id="PF16911"/>
    </source>
</evidence>
<comment type="catalytic activity">
    <reaction evidence="1">
        <text>2 a mycocerosyl-[mycocerosic acid synthase] + a phthiocerol = a dimycocerosyl phthiocerol + 2 holo-[mycocerosic acid synthase].</text>
        <dbReference type="EC" id="2.3.1.282"/>
    </reaction>
</comment>
<dbReference type="RefSeq" id="WP_201946129.1">
    <property type="nucleotide sequence ID" value="NZ_JAERRJ010000003.1"/>
</dbReference>
<keyword evidence="8" id="KW-0808">Transferase</keyword>
<keyword evidence="16" id="KW-1185">Reference proteome</keyword>
<comment type="similarity">
    <text evidence="4">Belongs to the acyltransferase PapA5 family.</text>
</comment>
<keyword evidence="7" id="KW-0444">Lipid biosynthesis</keyword>
<dbReference type="Gene3D" id="3.30.559.10">
    <property type="entry name" value="Chloramphenicol acetyltransferase-like domain"/>
    <property type="match status" value="1"/>
</dbReference>
<keyword evidence="9" id="KW-0012">Acyltransferase</keyword>
<dbReference type="SUPFAM" id="SSF52777">
    <property type="entry name" value="CoA-dependent acyltransferases"/>
    <property type="match status" value="2"/>
</dbReference>
<evidence type="ECO:0000256" key="12">
    <source>
        <dbReference type="ARBA" id="ARBA00033407"/>
    </source>
</evidence>
<evidence type="ECO:0000256" key="8">
    <source>
        <dbReference type="ARBA" id="ARBA00022679"/>
    </source>
</evidence>